<reference evidence="3" key="1">
    <citation type="submission" date="2016-10" db="EMBL/GenBank/DDBJ databases">
        <authorList>
            <person name="Varghese N."/>
            <person name="Submissions S."/>
        </authorList>
    </citation>
    <scope>NUCLEOTIDE SEQUENCE [LARGE SCALE GENOMIC DNA]</scope>
    <source>
        <strain evidence="3">KPR-1</strain>
    </source>
</reference>
<feature type="signal peptide" evidence="1">
    <location>
        <begin position="1"/>
        <end position="24"/>
    </location>
</feature>
<accession>A0A1H3ZND0</accession>
<evidence type="ECO:0000313" key="3">
    <source>
        <dbReference type="Proteomes" id="UP000199288"/>
    </source>
</evidence>
<organism evidence="2 3">
    <name type="scientific">Bowdeniella nasicola</name>
    <dbReference type="NCBI Taxonomy" id="208480"/>
    <lineage>
        <taxon>Bacteria</taxon>
        <taxon>Bacillati</taxon>
        <taxon>Actinomycetota</taxon>
        <taxon>Actinomycetes</taxon>
        <taxon>Actinomycetales</taxon>
        <taxon>Actinomycetaceae</taxon>
        <taxon>Bowdeniella</taxon>
    </lineage>
</organism>
<name>A0A1H3ZND0_9ACTO</name>
<evidence type="ECO:0000313" key="2">
    <source>
        <dbReference type="EMBL" id="SEA25296.1"/>
    </source>
</evidence>
<protein>
    <submittedName>
        <fullName evidence="2">Uncharacterized protein</fullName>
    </submittedName>
</protein>
<gene>
    <name evidence="2" type="ORF">SAMN02910418_01223</name>
</gene>
<dbReference type="EMBL" id="FNQV01000006">
    <property type="protein sequence ID" value="SEA25296.1"/>
    <property type="molecule type" value="Genomic_DNA"/>
</dbReference>
<proteinExistence type="predicted"/>
<sequence>MKRIFAAVGTAALGVGLLAGPAMAEPGYDSDQNHAWYWGKRSG</sequence>
<dbReference type="Proteomes" id="UP000199288">
    <property type="component" value="Unassembled WGS sequence"/>
</dbReference>
<feature type="chain" id="PRO_5011616104" evidence="1">
    <location>
        <begin position="25"/>
        <end position="43"/>
    </location>
</feature>
<keyword evidence="3" id="KW-1185">Reference proteome</keyword>
<keyword evidence="1" id="KW-0732">Signal</keyword>
<dbReference type="AlphaFoldDB" id="A0A1H3ZND0"/>
<evidence type="ECO:0000256" key="1">
    <source>
        <dbReference type="SAM" id="SignalP"/>
    </source>
</evidence>